<feature type="non-terminal residue" evidence="1">
    <location>
        <position position="1"/>
    </location>
</feature>
<dbReference type="InterPro" id="IPR042161">
    <property type="entry name" value="TTC34"/>
</dbReference>
<dbReference type="InterPro" id="IPR019734">
    <property type="entry name" value="TPR_rpt"/>
</dbReference>
<sequence length="680" mass="75410">ICDQLLAAEQKTYHNTLLALRGFCSLHAQDHQQALQDFQKVIEHDSPHPNSCIKALCGRGLIRISSGSCYLAALDYITACQLKLEETIFTVKSYVPWNQRGLLLKVLQEEGHRMLQKKRYPEVVQFLAGKSSGAVQIPNLEGVSVCCSFPSRDAPGVLQLASLLVELDTSDELSQLLCADALYLLGRGEEAHRLLLMALSRNPQRPPVLARLALLQLRKGSVYNGNQLLQRVIRTGDTSCLLPILNVFKDEDRKLLQSHCRLQALSILKSHQEDVDIKEAIAYLSFAIIAAGGYAGDCLLSRARCYGRLGQMKTAIFDFNAILKEDPSNVQALSGRGFVYLALKQQKEAVQDLISALQVEAGAVIPAILSLKCEAQGLITEWLLQHGRTLLTQLVATKELPKEETLRDLLMIAKALVKICKAAQHHIFYTDVLIANGRCEEALKHLQEAFGHCPADDFACARLAVLQLKRRNVAGAAHPLSVLAKRDERELEFLLHFVDTKQRQQLAQVAAQEGSVLVRAQQHQEALGYHSLAVVASGASPRFLRRRAACLGHLGQHGRALADMDKVIQGHGSHSLATRAEDLCSRGRLLVALARREAAVQQYMEALQLDQAAALRTITKCPGAEALTKIFHEVAQHNFEMQLYEEAWKITDYGLKIDKNTELQKLKTRLKREASSCSIH</sequence>
<dbReference type="AlphaFoldDB" id="A0A851F060"/>
<evidence type="ECO:0000313" key="1">
    <source>
        <dbReference type="EMBL" id="NWI85998.1"/>
    </source>
</evidence>
<dbReference type="Proteomes" id="UP000633448">
    <property type="component" value="Unassembled WGS sequence"/>
</dbReference>
<protein>
    <submittedName>
        <fullName evidence="1">TTC34 protein</fullName>
    </submittedName>
</protein>
<dbReference type="OrthoDB" id="5971337at2759"/>
<keyword evidence="2" id="KW-1185">Reference proteome</keyword>
<dbReference type="SUPFAM" id="SSF48452">
    <property type="entry name" value="TPR-like"/>
    <property type="match status" value="2"/>
</dbReference>
<proteinExistence type="predicted"/>
<dbReference type="InterPro" id="IPR011990">
    <property type="entry name" value="TPR-like_helical_dom_sf"/>
</dbReference>
<dbReference type="Gene3D" id="1.25.40.10">
    <property type="entry name" value="Tetratricopeptide repeat domain"/>
    <property type="match status" value="3"/>
</dbReference>
<feature type="non-terminal residue" evidence="1">
    <location>
        <position position="680"/>
    </location>
</feature>
<comment type="caution">
    <text evidence="1">The sequence shown here is derived from an EMBL/GenBank/DDBJ whole genome shotgun (WGS) entry which is preliminary data.</text>
</comment>
<name>A0A851F060_PITSO</name>
<organism evidence="1 2">
    <name type="scientific">Pitta sordida</name>
    <name type="common">Hooded pitta</name>
    <dbReference type="NCBI Taxonomy" id="9163"/>
    <lineage>
        <taxon>Eukaryota</taxon>
        <taxon>Metazoa</taxon>
        <taxon>Chordata</taxon>
        <taxon>Craniata</taxon>
        <taxon>Vertebrata</taxon>
        <taxon>Euteleostomi</taxon>
        <taxon>Archelosauria</taxon>
        <taxon>Archosauria</taxon>
        <taxon>Dinosauria</taxon>
        <taxon>Saurischia</taxon>
        <taxon>Theropoda</taxon>
        <taxon>Coelurosauria</taxon>
        <taxon>Aves</taxon>
        <taxon>Neognathae</taxon>
        <taxon>Neoaves</taxon>
        <taxon>Telluraves</taxon>
        <taxon>Australaves</taxon>
        <taxon>Passeriformes</taxon>
        <taxon>Pittidae</taxon>
        <taxon>Pitta</taxon>
    </lineage>
</organism>
<dbReference type="EMBL" id="WEKX01003542">
    <property type="protein sequence ID" value="NWI85998.1"/>
    <property type="molecule type" value="Genomic_DNA"/>
</dbReference>
<dbReference type="PANTHER" id="PTHR44874">
    <property type="entry name" value="TETRATRICOPEPTIDE REPEAT PROTEIN 34"/>
    <property type="match status" value="1"/>
</dbReference>
<gene>
    <name evidence="1" type="primary">Ttc34</name>
    <name evidence="1" type="ORF">PITSOR_R06107</name>
</gene>
<accession>A0A851F060</accession>
<reference evidence="1" key="1">
    <citation type="submission" date="2019-10" db="EMBL/GenBank/DDBJ databases">
        <title>Bird 10,000 Genomes (B10K) Project - Family phase.</title>
        <authorList>
            <person name="Zhang G."/>
        </authorList>
    </citation>
    <scope>NUCLEOTIDE SEQUENCE</scope>
    <source>
        <strain evidence="1">B10K-DU-002-53</strain>
        <tissue evidence="1">Muscle</tissue>
    </source>
</reference>
<dbReference type="PANTHER" id="PTHR44874:SF1">
    <property type="entry name" value="TETRATRICOPEPTIDE REPEAT PROTEIN 34"/>
    <property type="match status" value="1"/>
</dbReference>
<evidence type="ECO:0000313" key="2">
    <source>
        <dbReference type="Proteomes" id="UP000633448"/>
    </source>
</evidence>
<dbReference type="SMART" id="SM00028">
    <property type="entry name" value="TPR"/>
    <property type="match status" value="6"/>
</dbReference>